<accession>A0A1V4JMH9</accession>
<feature type="region of interest" description="Disordered" evidence="1">
    <location>
        <begin position="77"/>
        <end position="97"/>
    </location>
</feature>
<name>A0A1V4JMH9_PATFA</name>
<protein>
    <submittedName>
        <fullName evidence="2">Uncharacterized protein</fullName>
    </submittedName>
</protein>
<sequence length="97" mass="10731">MWRRNMPYSSFLRKKGTQLFTSTQNLKAPSREAHLLRSADPVSQSNVLLASGPTVKLLFLIRGGTYPLSKGKPHPVDAAGLKSAHRENSRVDTTIKT</sequence>
<keyword evidence="3" id="KW-1185">Reference proteome</keyword>
<evidence type="ECO:0000313" key="2">
    <source>
        <dbReference type="EMBL" id="OPJ73304.1"/>
    </source>
</evidence>
<comment type="caution">
    <text evidence="2">The sequence shown here is derived from an EMBL/GenBank/DDBJ whole genome shotgun (WGS) entry which is preliminary data.</text>
</comment>
<evidence type="ECO:0000313" key="3">
    <source>
        <dbReference type="Proteomes" id="UP000190648"/>
    </source>
</evidence>
<reference evidence="2 3" key="1">
    <citation type="submission" date="2016-02" db="EMBL/GenBank/DDBJ databases">
        <title>Band-tailed pigeon sequencing and assembly.</title>
        <authorList>
            <person name="Soares A.E."/>
            <person name="Novak B.J."/>
            <person name="Rice E.S."/>
            <person name="O'Connell B."/>
            <person name="Chang D."/>
            <person name="Weber S."/>
            <person name="Shapiro B."/>
        </authorList>
    </citation>
    <scope>NUCLEOTIDE SEQUENCE [LARGE SCALE GENOMIC DNA]</scope>
    <source>
        <strain evidence="2">BTP2013</strain>
        <tissue evidence="2">Blood</tissue>
    </source>
</reference>
<gene>
    <name evidence="2" type="ORF">AV530_005686</name>
</gene>
<organism evidence="2 3">
    <name type="scientific">Patagioenas fasciata monilis</name>
    <dbReference type="NCBI Taxonomy" id="372326"/>
    <lineage>
        <taxon>Eukaryota</taxon>
        <taxon>Metazoa</taxon>
        <taxon>Chordata</taxon>
        <taxon>Craniata</taxon>
        <taxon>Vertebrata</taxon>
        <taxon>Euteleostomi</taxon>
        <taxon>Archelosauria</taxon>
        <taxon>Archosauria</taxon>
        <taxon>Dinosauria</taxon>
        <taxon>Saurischia</taxon>
        <taxon>Theropoda</taxon>
        <taxon>Coelurosauria</taxon>
        <taxon>Aves</taxon>
        <taxon>Neognathae</taxon>
        <taxon>Neoaves</taxon>
        <taxon>Columbimorphae</taxon>
        <taxon>Columbiformes</taxon>
        <taxon>Columbidae</taxon>
        <taxon>Patagioenas</taxon>
    </lineage>
</organism>
<dbReference type="Proteomes" id="UP000190648">
    <property type="component" value="Unassembled WGS sequence"/>
</dbReference>
<proteinExistence type="predicted"/>
<dbReference type="EMBL" id="LSYS01006902">
    <property type="protein sequence ID" value="OPJ73304.1"/>
    <property type="molecule type" value="Genomic_DNA"/>
</dbReference>
<feature type="compositionally biased region" description="Basic and acidic residues" evidence="1">
    <location>
        <begin position="84"/>
        <end position="97"/>
    </location>
</feature>
<dbReference type="AlphaFoldDB" id="A0A1V4JMH9"/>
<evidence type="ECO:0000256" key="1">
    <source>
        <dbReference type="SAM" id="MobiDB-lite"/>
    </source>
</evidence>